<dbReference type="Proteomes" id="UP001310022">
    <property type="component" value="Unassembled WGS sequence"/>
</dbReference>
<accession>A0AAN5AIW5</accession>
<sequence length="306" mass="34429">MKNKGLKLILLIGCFLLVSVSVFAIKGNRKGKGGGEMRAYFKETILPEIQAQRKAFDDKLSNKEKKKITELRARLEVLKANGKQKKGQRGALEEESFELPSAEERAQMRAVEKEKRAIMTEAWAIADKHEAELEEVIVAMEPLLQKWHGEMKLMKEEKLAKMKERRAEKGSPEGRERKGRHGEMRHRGPRGKHQFGNMGMLSNGAMFVLMDPDKDPMEDGTPGNRGPRAFPNPVSDVMNVDLSDYEGQAVTLTVVLKGGEEVKNVQVQAEHEVTYQLATGDLSAGMYLLRIKAEGEKAQTIRFIKK</sequence>
<keyword evidence="4" id="KW-1185">Reference proteome</keyword>
<name>A0AAN5AIW5_9BACT</name>
<dbReference type="InterPro" id="IPR026444">
    <property type="entry name" value="Secre_tail"/>
</dbReference>
<evidence type="ECO:0000259" key="2">
    <source>
        <dbReference type="Pfam" id="PF18962"/>
    </source>
</evidence>
<reference evidence="3 4" key="1">
    <citation type="submission" date="2021-12" db="EMBL/GenBank/DDBJ databases">
        <title>Genome sequencing of bacteria with rrn-lacking chromosome and rrn-plasmid.</title>
        <authorList>
            <person name="Anda M."/>
            <person name="Iwasaki W."/>
        </authorList>
    </citation>
    <scope>NUCLEOTIDE SEQUENCE [LARGE SCALE GENOMIC DNA]</scope>
    <source>
        <strain evidence="3 4">NBRC 15940</strain>
    </source>
</reference>
<evidence type="ECO:0000313" key="4">
    <source>
        <dbReference type="Proteomes" id="UP001310022"/>
    </source>
</evidence>
<dbReference type="AlphaFoldDB" id="A0AAN5AIW5"/>
<dbReference type="EMBL" id="BQKE01000001">
    <property type="protein sequence ID" value="GJM60297.1"/>
    <property type="molecule type" value="Genomic_DNA"/>
</dbReference>
<dbReference type="Pfam" id="PF18962">
    <property type="entry name" value="Por_Secre_tail"/>
    <property type="match status" value="1"/>
</dbReference>
<proteinExistence type="predicted"/>
<organism evidence="3 4">
    <name type="scientific">Persicobacter diffluens</name>
    <dbReference type="NCBI Taxonomy" id="981"/>
    <lineage>
        <taxon>Bacteria</taxon>
        <taxon>Pseudomonadati</taxon>
        <taxon>Bacteroidota</taxon>
        <taxon>Cytophagia</taxon>
        <taxon>Cytophagales</taxon>
        <taxon>Persicobacteraceae</taxon>
        <taxon>Persicobacter</taxon>
    </lineage>
</organism>
<feature type="compositionally biased region" description="Basic and acidic residues" evidence="1">
    <location>
        <begin position="162"/>
        <end position="186"/>
    </location>
</feature>
<protein>
    <recommendedName>
        <fullName evidence="2">Secretion system C-terminal sorting domain-containing protein</fullName>
    </recommendedName>
</protein>
<comment type="caution">
    <text evidence="3">The sequence shown here is derived from an EMBL/GenBank/DDBJ whole genome shotgun (WGS) entry which is preliminary data.</text>
</comment>
<feature type="domain" description="Secretion system C-terminal sorting" evidence="2">
    <location>
        <begin position="230"/>
        <end position="298"/>
    </location>
</feature>
<evidence type="ECO:0000313" key="3">
    <source>
        <dbReference type="EMBL" id="GJM60297.1"/>
    </source>
</evidence>
<gene>
    <name evidence="3" type="ORF">PEDI_08490</name>
</gene>
<dbReference type="NCBIfam" id="TIGR04183">
    <property type="entry name" value="Por_Secre_tail"/>
    <property type="match status" value="1"/>
</dbReference>
<dbReference type="RefSeq" id="WP_338236096.1">
    <property type="nucleotide sequence ID" value="NZ_BQKE01000001.1"/>
</dbReference>
<evidence type="ECO:0000256" key="1">
    <source>
        <dbReference type="SAM" id="MobiDB-lite"/>
    </source>
</evidence>
<feature type="region of interest" description="Disordered" evidence="1">
    <location>
        <begin position="162"/>
        <end position="197"/>
    </location>
</feature>